<comment type="caution">
    <text evidence="3">The sequence shown here is derived from an EMBL/GenBank/DDBJ whole genome shotgun (WGS) entry which is preliminary data.</text>
</comment>
<evidence type="ECO:0000259" key="1">
    <source>
        <dbReference type="Pfam" id="PF04773"/>
    </source>
</evidence>
<reference evidence="3 4" key="1">
    <citation type="submission" date="2018-12" db="EMBL/GenBank/DDBJ databases">
        <authorList>
            <person name="Feng G."/>
            <person name="Zhu H."/>
        </authorList>
    </citation>
    <scope>NUCLEOTIDE SEQUENCE [LARGE SCALE GENOMIC DNA]</scope>
    <source>
        <strain evidence="3 4">LMG 26000</strain>
    </source>
</reference>
<dbReference type="Proteomes" id="UP000270291">
    <property type="component" value="Unassembled WGS sequence"/>
</dbReference>
<dbReference type="PIRSF" id="PIRSF018266">
    <property type="entry name" value="FecR"/>
    <property type="match status" value="1"/>
</dbReference>
<evidence type="ECO:0000259" key="2">
    <source>
        <dbReference type="Pfam" id="PF16344"/>
    </source>
</evidence>
<name>A0A428K4E2_9BACT</name>
<dbReference type="Pfam" id="PF16344">
    <property type="entry name" value="FecR_C"/>
    <property type="match status" value="1"/>
</dbReference>
<proteinExistence type="predicted"/>
<evidence type="ECO:0000313" key="3">
    <source>
        <dbReference type="EMBL" id="RSK41270.1"/>
    </source>
</evidence>
<dbReference type="Gene3D" id="3.55.50.30">
    <property type="match status" value="1"/>
</dbReference>
<dbReference type="InterPro" id="IPR032508">
    <property type="entry name" value="FecR_C"/>
</dbReference>
<gene>
    <name evidence="3" type="ORF">EI293_17760</name>
</gene>
<sequence>MLHAMHPTDIHSLLQRYQRGECTPEEIRLVDQWYDLLNHEQAPPELTPAEQAEVRTAMWQRIKDQTLQGEDLSPPLQPWYAQAGRWAAAAALAGALGLGAQQLLTRPAAPATLATAQASRWQLYTNTTAQPHIVQLTDGTRVRVAPGGQLKYPGQFAAQHRTVYLQGEAFFDVAHDKAHPFRVYTRQLVTTVLGTSFRVQAPVGAAPVVVQVRTGRVRVQPLANTPAGAKPAPLVVLPNQQAVYSPQRHALARGLVAEPVQVAAQSFAFDDRPVPEVLAALEKAYGVTIEFDAPALAGCSVTLNLPEASLYDKLDVLCKTLGATYTKSDTRILFRSPGCRAR</sequence>
<dbReference type="PANTHER" id="PTHR30273:SF2">
    <property type="entry name" value="PROTEIN FECR"/>
    <property type="match status" value="1"/>
</dbReference>
<organism evidence="3 4">
    <name type="scientific">Hymenobacter perfusus</name>
    <dbReference type="NCBI Taxonomy" id="1236770"/>
    <lineage>
        <taxon>Bacteria</taxon>
        <taxon>Pseudomonadati</taxon>
        <taxon>Bacteroidota</taxon>
        <taxon>Cytophagia</taxon>
        <taxon>Cytophagales</taxon>
        <taxon>Hymenobacteraceae</taxon>
        <taxon>Hymenobacter</taxon>
    </lineage>
</organism>
<protein>
    <submittedName>
        <fullName evidence="3">DUF4974 domain-containing protein</fullName>
    </submittedName>
</protein>
<dbReference type="OrthoDB" id="645173at2"/>
<dbReference type="GO" id="GO:0016989">
    <property type="term" value="F:sigma factor antagonist activity"/>
    <property type="evidence" value="ECO:0007669"/>
    <property type="project" value="TreeGrafter"/>
</dbReference>
<dbReference type="InterPro" id="IPR006860">
    <property type="entry name" value="FecR"/>
</dbReference>
<feature type="domain" description="Protein FecR C-terminal" evidence="2">
    <location>
        <begin position="267"/>
        <end position="332"/>
    </location>
</feature>
<evidence type="ECO:0000313" key="4">
    <source>
        <dbReference type="Proteomes" id="UP000270291"/>
    </source>
</evidence>
<dbReference type="Pfam" id="PF04773">
    <property type="entry name" value="FecR"/>
    <property type="match status" value="1"/>
</dbReference>
<dbReference type="Gene3D" id="2.60.120.1440">
    <property type="match status" value="1"/>
</dbReference>
<dbReference type="PANTHER" id="PTHR30273">
    <property type="entry name" value="PERIPLASMIC SIGNAL SENSOR AND SIGMA FACTOR ACTIVATOR FECR-RELATED"/>
    <property type="match status" value="1"/>
</dbReference>
<feature type="domain" description="FecR protein" evidence="1">
    <location>
        <begin position="134"/>
        <end position="218"/>
    </location>
</feature>
<accession>A0A428K4E2</accession>
<keyword evidence="4" id="KW-1185">Reference proteome</keyword>
<dbReference type="AlphaFoldDB" id="A0A428K4E2"/>
<dbReference type="EMBL" id="RWIU01000006">
    <property type="protein sequence ID" value="RSK41270.1"/>
    <property type="molecule type" value="Genomic_DNA"/>
</dbReference>
<dbReference type="InterPro" id="IPR012373">
    <property type="entry name" value="Ferrdict_sens_TM"/>
</dbReference>